<organism evidence="5 6">
    <name type="scientific">Lates japonicus</name>
    <name type="common">Japanese lates</name>
    <dbReference type="NCBI Taxonomy" id="270547"/>
    <lineage>
        <taxon>Eukaryota</taxon>
        <taxon>Metazoa</taxon>
        <taxon>Chordata</taxon>
        <taxon>Craniata</taxon>
        <taxon>Vertebrata</taxon>
        <taxon>Euteleostomi</taxon>
        <taxon>Actinopterygii</taxon>
        <taxon>Neopterygii</taxon>
        <taxon>Teleostei</taxon>
        <taxon>Neoteleostei</taxon>
        <taxon>Acanthomorphata</taxon>
        <taxon>Carangaria</taxon>
        <taxon>Carangaria incertae sedis</taxon>
        <taxon>Centropomidae</taxon>
        <taxon>Lates</taxon>
    </lineage>
</organism>
<evidence type="ECO:0000313" key="6">
    <source>
        <dbReference type="Proteomes" id="UP001279410"/>
    </source>
</evidence>
<comment type="caution">
    <text evidence="5">The sequence shown here is derived from an EMBL/GenBank/DDBJ whole genome shotgun (WGS) entry which is preliminary data.</text>
</comment>
<dbReference type="InterPro" id="IPR058055">
    <property type="entry name" value="PA-PLA1"/>
</dbReference>
<evidence type="ECO:0000313" key="5">
    <source>
        <dbReference type="EMBL" id="GLD47946.1"/>
    </source>
</evidence>
<dbReference type="GO" id="GO:0046872">
    <property type="term" value="F:metal ion binding"/>
    <property type="evidence" value="ECO:0007669"/>
    <property type="project" value="InterPro"/>
</dbReference>
<feature type="coiled-coil region" evidence="2">
    <location>
        <begin position="524"/>
        <end position="551"/>
    </location>
</feature>
<dbReference type="Proteomes" id="UP001279410">
    <property type="component" value="Unassembled WGS sequence"/>
</dbReference>
<reference evidence="5" key="1">
    <citation type="submission" date="2022-08" db="EMBL/GenBank/DDBJ databases">
        <title>Genome sequencing of akame (Lates japonicus).</title>
        <authorList>
            <person name="Hashiguchi Y."/>
            <person name="Takahashi H."/>
        </authorList>
    </citation>
    <scope>NUCLEOTIDE SEQUENCE</scope>
    <source>
        <strain evidence="5">Kochi</strain>
    </source>
</reference>
<evidence type="ECO:0000256" key="3">
    <source>
        <dbReference type="SAM" id="MobiDB-lite"/>
    </source>
</evidence>
<evidence type="ECO:0000256" key="1">
    <source>
        <dbReference type="ARBA" id="ARBA00038464"/>
    </source>
</evidence>
<accession>A0AAD3M5T3</accession>
<proteinExistence type="inferred from homology"/>
<feature type="region of interest" description="Disordered" evidence="3">
    <location>
        <begin position="95"/>
        <end position="124"/>
    </location>
</feature>
<dbReference type="InterPro" id="IPR004177">
    <property type="entry name" value="DDHD_dom"/>
</dbReference>
<keyword evidence="6" id="KW-1185">Reference proteome</keyword>
<feature type="region of interest" description="Disordered" evidence="3">
    <location>
        <begin position="649"/>
        <end position="676"/>
    </location>
</feature>
<feature type="compositionally biased region" description="Polar residues" evidence="3">
    <location>
        <begin position="737"/>
        <end position="756"/>
    </location>
</feature>
<dbReference type="EMBL" id="BRZM01000004">
    <property type="protein sequence ID" value="GLD47946.1"/>
    <property type="molecule type" value="Genomic_DNA"/>
</dbReference>
<evidence type="ECO:0000259" key="4">
    <source>
        <dbReference type="PROSITE" id="PS51043"/>
    </source>
</evidence>
<dbReference type="PANTHER" id="PTHR23509">
    <property type="entry name" value="PA-PL1 PHOSPHOLIPASE FAMILY"/>
    <property type="match status" value="1"/>
</dbReference>
<name>A0AAD3M5T3_LATJO</name>
<keyword evidence="2" id="KW-0175">Coiled coil</keyword>
<dbReference type="AlphaFoldDB" id="A0AAD3M5T3"/>
<evidence type="ECO:0000256" key="2">
    <source>
        <dbReference type="SAM" id="Coils"/>
    </source>
</evidence>
<dbReference type="GO" id="GO:0004620">
    <property type="term" value="F:phospholipase activity"/>
    <property type="evidence" value="ECO:0007669"/>
    <property type="project" value="TreeGrafter"/>
</dbReference>
<feature type="compositionally biased region" description="Polar residues" evidence="3">
    <location>
        <begin position="95"/>
        <end position="104"/>
    </location>
</feature>
<gene>
    <name evidence="5" type="ORF">AKAME5_000201400</name>
</gene>
<feature type="compositionally biased region" description="Basic residues" evidence="3">
    <location>
        <begin position="112"/>
        <end position="123"/>
    </location>
</feature>
<dbReference type="PROSITE" id="PS51043">
    <property type="entry name" value="DDHD"/>
    <property type="match status" value="1"/>
</dbReference>
<feature type="region of interest" description="Disordered" evidence="3">
    <location>
        <begin position="173"/>
        <end position="228"/>
    </location>
</feature>
<comment type="similarity">
    <text evidence="1">Belongs to the PA-PLA1 family.</text>
</comment>
<dbReference type="SMART" id="SM01127">
    <property type="entry name" value="DDHD"/>
    <property type="match status" value="1"/>
</dbReference>
<protein>
    <submittedName>
        <fullName evidence="5">Phospholipase DDHD1-like protein</fullName>
    </submittedName>
</protein>
<dbReference type="Pfam" id="PF02862">
    <property type="entry name" value="DDHD"/>
    <property type="match status" value="1"/>
</dbReference>
<feature type="compositionally biased region" description="Low complexity" evidence="3">
    <location>
        <begin position="7"/>
        <end position="20"/>
    </location>
</feature>
<sequence length="818" mass="91828">MSSFNITTKTSTLSSDSKGSPVSTNNNNKEWDLGSDVFSCYEMMSPMDETMRAGMSSVQSGLDGHLPLLHARHHSAQGGLLLDLSSPGAYIDSSSLEYSDNDGNNAGPLFERRKRSRSNSSRHRFNEVVTELGPEEVRWFYKEDKRTWKPFVGHDSLKIELAYRKYYELNPGAAGSRVTGGGEEETGSNRVENRGLNGAVPVETRTSSVHGGRGSLDTSTVSSDERDPDSIEINVEPVCVRGGLYEVDIKERECYPVYWKQQDHIAVMRGQWFIDSTWLPLEEEESDLIEQEHLSHFRGQQMQDTFETDLVVRTVDSKDACSSDDSGNSSCDWRQGQWTCHSSAVVSSLHPAPFTCLYSSGLDISGINYMSGLSAVRLREGVRKMEEKHFSDNNDEHVEFLPVEWRSKLALDGDTVDSITPDKVRGLRDLLNSSAMDIMYYNSPLYRDEITKGLTQELNRLYTLFCSRNPEFEERGGKVSIVSHSLGCVITYDIMTGWDPVRFCLQEHHAVEEELDLRWMSYEERHLLDQLRFTRNRLRELENQLLTLEASKPSAPPALKFKVENFFCMGSPLAVFLALRGIRPGTSCHQDHILPTSICSRLFNVFHPTDPVAYRLEPLILKHYSNIAPVQIHWCSATNPTPYNEIRPTFLNPVKDPTSDSESIPSPSTSPVLPRRHYGESITSLGKASILGAASIGKGIGGILFSRFSRSNSQPSVSLGLDGGANNEEEEQKRAESQSAYGLSTMARPTSPTTDTSLELERRIDFELREGMVESRYWSAVTSHTGYWCSHDIALFLLTFIYKQKTTSDPAEDTTEPD</sequence>
<feature type="compositionally biased region" description="Low complexity" evidence="3">
    <location>
        <begin position="660"/>
        <end position="671"/>
    </location>
</feature>
<feature type="region of interest" description="Disordered" evidence="3">
    <location>
        <begin position="713"/>
        <end position="756"/>
    </location>
</feature>
<feature type="region of interest" description="Disordered" evidence="3">
    <location>
        <begin position="1"/>
        <end position="28"/>
    </location>
</feature>
<dbReference type="GO" id="GO:0005737">
    <property type="term" value="C:cytoplasm"/>
    <property type="evidence" value="ECO:0007669"/>
    <property type="project" value="TreeGrafter"/>
</dbReference>
<feature type="domain" description="DDHD" evidence="4">
    <location>
        <begin position="559"/>
        <end position="803"/>
    </location>
</feature>
<dbReference type="PANTHER" id="PTHR23509:SF32">
    <property type="entry name" value="PHOSPHOLIPASE DDHD1"/>
    <property type="match status" value="1"/>
</dbReference>